<keyword evidence="5" id="KW-1185">Reference proteome</keyword>
<evidence type="ECO:0000256" key="2">
    <source>
        <dbReference type="SAM" id="MobiDB-lite"/>
    </source>
</evidence>
<feature type="coiled-coil region" evidence="1">
    <location>
        <begin position="200"/>
        <end position="257"/>
    </location>
</feature>
<keyword evidence="3" id="KW-0812">Transmembrane</keyword>
<protein>
    <recommendedName>
        <fullName evidence="6">AT1G17665-like protein</fullName>
    </recommendedName>
</protein>
<evidence type="ECO:0000313" key="4">
    <source>
        <dbReference type="EMBL" id="KAF3326883.1"/>
    </source>
</evidence>
<dbReference type="AlphaFoldDB" id="A0A833QQ33"/>
<keyword evidence="3" id="KW-0472">Membrane</keyword>
<dbReference type="OrthoDB" id="1925033at2759"/>
<feature type="transmembrane region" description="Helical" evidence="3">
    <location>
        <begin position="12"/>
        <end position="32"/>
    </location>
</feature>
<dbReference type="Proteomes" id="UP000623129">
    <property type="component" value="Unassembled WGS sequence"/>
</dbReference>
<sequence>MAIAIISHSLLPLISFLFSLSLFILFLLSLFLKIHKTRRAPHLEKPPPCQTESLLTSSTEEEPPKEEDRKKKRRAKKKRQEPTLSESGDESKETRLTAEIEDGEVGRLAGTGSGKGSAGTGYPLFPFTSLTSSLQRRIKSKYDELVRSANQSSALTVVQVTEFIDCLVEARDELQHRLGLIQRSFKIKKALLAMANKSSYDRLCNEVDKLEKEHKRVEADAAVYNLLREQLTLSPAYKSLLELSAKMEKEVDNEQTEDFPDISFEELLAQEKKDSFWQKNGKMRSFQNITGK</sequence>
<evidence type="ECO:0000256" key="1">
    <source>
        <dbReference type="SAM" id="Coils"/>
    </source>
</evidence>
<feature type="region of interest" description="Disordered" evidence="2">
    <location>
        <begin position="41"/>
        <end position="116"/>
    </location>
</feature>
<accession>A0A833QQ33</accession>
<comment type="caution">
    <text evidence="4">The sequence shown here is derived from an EMBL/GenBank/DDBJ whole genome shotgun (WGS) entry which is preliminary data.</text>
</comment>
<feature type="compositionally biased region" description="Basic and acidic residues" evidence="2">
    <location>
        <begin position="89"/>
        <end position="98"/>
    </location>
</feature>
<keyword evidence="1" id="KW-0175">Coiled coil</keyword>
<proteinExistence type="predicted"/>
<gene>
    <name evidence="4" type="ORF">FCM35_KLT08513</name>
</gene>
<name>A0A833QQ33_9POAL</name>
<dbReference type="EMBL" id="SWLB01000018">
    <property type="protein sequence ID" value="KAF3326883.1"/>
    <property type="molecule type" value="Genomic_DNA"/>
</dbReference>
<dbReference type="PANTHER" id="PTHR35991:SF1">
    <property type="entry name" value="CA-RESPONSIVE PROTEIN"/>
    <property type="match status" value="1"/>
</dbReference>
<evidence type="ECO:0000313" key="5">
    <source>
        <dbReference type="Proteomes" id="UP000623129"/>
    </source>
</evidence>
<reference evidence="4" key="1">
    <citation type="submission" date="2020-01" db="EMBL/GenBank/DDBJ databases">
        <title>Genome sequence of Kobresia littledalei, the first chromosome-level genome in the family Cyperaceae.</title>
        <authorList>
            <person name="Qu G."/>
        </authorList>
    </citation>
    <scope>NUCLEOTIDE SEQUENCE</scope>
    <source>
        <strain evidence="4">C.B.Clarke</strain>
        <tissue evidence="4">Leaf</tissue>
    </source>
</reference>
<feature type="compositionally biased region" description="Basic residues" evidence="2">
    <location>
        <begin position="70"/>
        <end position="79"/>
    </location>
</feature>
<dbReference type="PANTHER" id="PTHR35991">
    <property type="entry name" value="CA-RESPONSIVE PROTEIN"/>
    <property type="match status" value="1"/>
</dbReference>
<keyword evidence="3" id="KW-1133">Transmembrane helix</keyword>
<organism evidence="4 5">
    <name type="scientific">Carex littledalei</name>
    <dbReference type="NCBI Taxonomy" id="544730"/>
    <lineage>
        <taxon>Eukaryota</taxon>
        <taxon>Viridiplantae</taxon>
        <taxon>Streptophyta</taxon>
        <taxon>Embryophyta</taxon>
        <taxon>Tracheophyta</taxon>
        <taxon>Spermatophyta</taxon>
        <taxon>Magnoliopsida</taxon>
        <taxon>Liliopsida</taxon>
        <taxon>Poales</taxon>
        <taxon>Cyperaceae</taxon>
        <taxon>Cyperoideae</taxon>
        <taxon>Cariceae</taxon>
        <taxon>Carex</taxon>
        <taxon>Carex subgen. Euthyceras</taxon>
    </lineage>
</organism>
<evidence type="ECO:0008006" key="6">
    <source>
        <dbReference type="Google" id="ProtNLM"/>
    </source>
</evidence>
<evidence type="ECO:0000256" key="3">
    <source>
        <dbReference type="SAM" id="Phobius"/>
    </source>
</evidence>